<organism evidence="2 3">
    <name type="scientific">Oikopleura dioica</name>
    <name type="common">Tunicate</name>
    <dbReference type="NCBI Taxonomy" id="34765"/>
    <lineage>
        <taxon>Eukaryota</taxon>
        <taxon>Metazoa</taxon>
        <taxon>Chordata</taxon>
        <taxon>Tunicata</taxon>
        <taxon>Appendicularia</taxon>
        <taxon>Copelata</taxon>
        <taxon>Oikopleuridae</taxon>
        <taxon>Oikopleura</taxon>
    </lineage>
</organism>
<name>A0ABN7SJ52_OIKDI</name>
<gene>
    <name evidence="2" type="ORF">OKIOD_LOCUS7393</name>
</gene>
<reference evidence="2 3" key="1">
    <citation type="submission" date="2021-04" db="EMBL/GenBank/DDBJ databases">
        <authorList>
            <person name="Bliznina A."/>
        </authorList>
    </citation>
    <scope>NUCLEOTIDE SEQUENCE [LARGE SCALE GENOMIC DNA]</scope>
</reference>
<evidence type="ECO:0000313" key="2">
    <source>
        <dbReference type="EMBL" id="CAG5098626.1"/>
    </source>
</evidence>
<sequence>MTIGSDALNVPLIVDQQETASKFLCVNHHQLKEMSNLNSFIVSATNPVGGGMLDSNKVKSWDTLTGSQLTMLIILLPFLCIVLIVGFLRCRSKTNTRVIVRRTNNRSALNSTATEIIDLDDPFPNIDVVQMPPMRRRL</sequence>
<evidence type="ECO:0000256" key="1">
    <source>
        <dbReference type="SAM" id="Phobius"/>
    </source>
</evidence>
<evidence type="ECO:0000313" key="3">
    <source>
        <dbReference type="Proteomes" id="UP001158576"/>
    </source>
</evidence>
<keyword evidence="1" id="KW-0472">Membrane</keyword>
<keyword evidence="1" id="KW-0812">Transmembrane</keyword>
<accession>A0ABN7SJ52</accession>
<dbReference type="EMBL" id="OU015569">
    <property type="protein sequence ID" value="CAG5098626.1"/>
    <property type="molecule type" value="Genomic_DNA"/>
</dbReference>
<feature type="transmembrane region" description="Helical" evidence="1">
    <location>
        <begin position="69"/>
        <end position="88"/>
    </location>
</feature>
<keyword evidence="3" id="KW-1185">Reference proteome</keyword>
<dbReference type="Proteomes" id="UP001158576">
    <property type="component" value="Chromosome XSR"/>
</dbReference>
<keyword evidence="1" id="KW-1133">Transmembrane helix</keyword>
<proteinExistence type="predicted"/>
<protein>
    <submittedName>
        <fullName evidence="2">Oidioi.mRNA.OKI2018_I69.XSR.g15835.t1.cds</fullName>
    </submittedName>
</protein>